<organism evidence="4 5">
    <name type="scientific">Treponema phagedenis</name>
    <dbReference type="NCBI Taxonomy" id="162"/>
    <lineage>
        <taxon>Bacteria</taxon>
        <taxon>Pseudomonadati</taxon>
        <taxon>Spirochaetota</taxon>
        <taxon>Spirochaetia</taxon>
        <taxon>Spirochaetales</taxon>
        <taxon>Treponemataceae</taxon>
        <taxon>Treponema</taxon>
    </lineage>
</organism>
<dbReference type="PANTHER" id="PTHR34580">
    <property type="match status" value="1"/>
</dbReference>
<feature type="domain" description="Helix-turn-helix type 11" evidence="1">
    <location>
        <begin position="19"/>
        <end position="66"/>
    </location>
</feature>
<feature type="domain" description="WCX" evidence="3">
    <location>
        <begin position="247"/>
        <end position="302"/>
    </location>
</feature>
<dbReference type="Gene3D" id="1.10.10.10">
    <property type="entry name" value="Winged helix-like DNA-binding domain superfamily/Winged helix DNA-binding domain"/>
    <property type="match status" value="1"/>
</dbReference>
<protein>
    <recommendedName>
        <fullName evidence="6">WYL domain-containing protein</fullName>
    </recommendedName>
</protein>
<dbReference type="InterPro" id="IPR036388">
    <property type="entry name" value="WH-like_DNA-bd_sf"/>
</dbReference>
<dbReference type="SUPFAM" id="SSF46785">
    <property type="entry name" value="Winged helix' DNA-binding domain"/>
    <property type="match status" value="1"/>
</dbReference>
<dbReference type="Pfam" id="PF13280">
    <property type="entry name" value="WYL"/>
    <property type="match status" value="1"/>
</dbReference>
<dbReference type="InterPro" id="IPR051534">
    <property type="entry name" value="CBASS_pafABC_assoc_protein"/>
</dbReference>
<feature type="domain" description="WYL" evidence="2">
    <location>
        <begin position="148"/>
        <end position="215"/>
    </location>
</feature>
<dbReference type="InterPro" id="IPR013196">
    <property type="entry name" value="HTH_11"/>
</dbReference>
<evidence type="ECO:0000313" key="5">
    <source>
        <dbReference type="Proteomes" id="UP000042527"/>
    </source>
</evidence>
<dbReference type="InterPro" id="IPR026881">
    <property type="entry name" value="WYL_dom"/>
</dbReference>
<dbReference type="Pfam" id="PF25583">
    <property type="entry name" value="WCX"/>
    <property type="match status" value="1"/>
</dbReference>
<name>A0A0B7GR07_TREPH</name>
<gene>
    <name evidence="4" type="ORF">TPHV1_120012</name>
</gene>
<reference evidence="5" key="1">
    <citation type="submission" date="2015-01" db="EMBL/GenBank/DDBJ databases">
        <authorList>
            <person name="Manzoor Shahid"/>
            <person name="Zubair Saima"/>
        </authorList>
    </citation>
    <scope>NUCLEOTIDE SEQUENCE [LARGE SCALE GENOMIC DNA]</scope>
    <source>
        <strain evidence="5">V1</strain>
    </source>
</reference>
<dbReference type="Proteomes" id="UP000042527">
    <property type="component" value="Unassembled WGS sequence"/>
</dbReference>
<dbReference type="PROSITE" id="PS52050">
    <property type="entry name" value="WYL"/>
    <property type="match status" value="1"/>
</dbReference>
<evidence type="ECO:0008006" key="6">
    <source>
        <dbReference type="Google" id="ProtNLM"/>
    </source>
</evidence>
<dbReference type="InterPro" id="IPR057727">
    <property type="entry name" value="WCX_dom"/>
</dbReference>
<keyword evidence="5" id="KW-1185">Reference proteome</keyword>
<dbReference type="Pfam" id="PF08279">
    <property type="entry name" value="HTH_11"/>
    <property type="match status" value="1"/>
</dbReference>
<dbReference type="AlphaFoldDB" id="A0A0B7GR07"/>
<accession>A0A0B7GR07</accession>
<sequence length="314" mass="36943">MDKKEGRLRFWRILQLDEVIRTKKYPTLKTLVQVLGVSARTVQRDIEFLRDMYNAPIEYDHTKRGYFYTENTFFLKSVFLNEEEFFSVAIFEKLLRQYRNTPIEKLLQDVFEKILSIMPDKSVCLDTCWLDNSVTFIADPAPNINNQTFSSVFKAVKVGMPIGFLYRSLKTDSYEKRKINPYHIICQRGVWYVIGFCHTKNDLRIFSFSRIKDLHLFENEKFEVPADFNPEKYIDKNIGVWLTKREPFTVRLLFSSEVGVFAEERMWSKDQKLKVHDDKTVEVSFKTTQLEEIKRFVLGQGANRASTGAAGITR</sequence>
<dbReference type="RefSeq" id="WP_231577543.1">
    <property type="nucleotide sequence ID" value="NZ_CDNC01000004.1"/>
</dbReference>
<dbReference type="PANTHER" id="PTHR34580:SF9">
    <property type="entry name" value="SLL5097 PROTEIN"/>
    <property type="match status" value="1"/>
</dbReference>
<proteinExistence type="predicted"/>
<dbReference type="InterPro" id="IPR036390">
    <property type="entry name" value="WH_DNA-bd_sf"/>
</dbReference>
<evidence type="ECO:0000259" key="3">
    <source>
        <dbReference type="Pfam" id="PF25583"/>
    </source>
</evidence>
<evidence type="ECO:0000259" key="2">
    <source>
        <dbReference type="Pfam" id="PF13280"/>
    </source>
</evidence>
<evidence type="ECO:0000313" key="4">
    <source>
        <dbReference type="EMBL" id="CEM60883.1"/>
    </source>
</evidence>
<dbReference type="EMBL" id="CDNC01000004">
    <property type="protein sequence ID" value="CEM60883.1"/>
    <property type="molecule type" value="Genomic_DNA"/>
</dbReference>
<evidence type="ECO:0000259" key="1">
    <source>
        <dbReference type="Pfam" id="PF08279"/>
    </source>
</evidence>